<protein>
    <submittedName>
        <fullName evidence="2">Uncharacterized protein</fullName>
    </submittedName>
</protein>
<evidence type="ECO:0000256" key="1">
    <source>
        <dbReference type="SAM" id="MobiDB-lite"/>
    </source>
</evidence>
<sequence>MCYVLHQGHLCRGLEHSEVATCPRESLSQRAEQKTKLAAVAPADCLPQRYKVFGGPHLRNGARDVQRAVRHIAGLDEKLVHGGHSTADPRHPWHLRTVDFASRSAYAKEGAPGGQAKHYAAGRLPIETGDGSIDR</sequence>
<evidence type="ECO:0000313" key="2">
    <source>
        <dbReference type="EMBL" id="GIF89849.1"/>
    </source>
</evidence>
<dbReference type="AlphaFoldDB" id="A0A8J3JWN6"/>
<feature type="region of interest" description="Disordered" evidence="1">
    <location>
        <begin position="108"/>
        <end position="135"/>
    </location>
</feature>
<organism evidence="2 3">
    <name type="scientific">Catellatospora chokoriensis</name>
    <dbReference type="NCBI Taxonomy" id="310353"/>
    <lineage>
        <taxon>Bacteria</taxon>
        <taxon>Bacillati</taxon>
        <taxon>Actinomycetota</taxon>
        <taxon>Actinomycetes</taxon>
        <taxon>Micromonosporales</taxon>
        <taxon>Micromonosporaceae</taxon>
        <taxon>Catellatospora</taxon>
    </lineage>
</organism>
<dbReference type="Proteomes" id="UP000619293">
    <property type="component" value="Unassembled WGS sequence"/>
</dbReference>
<accession>A0A8J3JWN6</accession>
<keyword evidence="3" id="KW-1185">Reference proteome</keyword>
<gene>
    <name evidence="2" type="ORF">Cch02nite_32930</name>
</gene>
<evidence type="ECO:0000313" key="3">
    <source>
        <dbReference type="Proteomes" id="UP000619293"/>
    </source>
</evidence>
<dbReference type="EMBL" id="BONG01000018">
    <property type="protein sequence ID" value="GIF89849.1"/>
    <property type="molecule type" value="Genomic_DNA"/>
</dbReference>
<name>A0A8J3JWN6_9ACTN</name>
<proteinExistence type="predicted"/>
<reference evidence="2 3" key="1">
    <citation type="submission" date="2021-01" db="EMBL/GenBank/DDBJ databases">
        <title>Whole genome shotgun sequence of Catellatospora chokoriensis NBRC 107358.</title>
        <authorList>
            <person name="Komaki H."/>
            <person name="Tamura T."/>
        </authorList>
    </citation>
    <scope>NUCLEOTIDE SEQUENCE [LARGE SCALE GENOMIC DNA]</scope>
    <source>
        <strain evidence="2 3">NBRC 107358</strain>
    </source>
</reference>
<comment type="caution">
    <text evidence="2">The sequence shown here is derived from an EMBL/GenBank/DDBJ whole genome shotgun (WGS) entry which is preliminary data.</text>
</comment>